<dbReference type="KEGG" id="hla:Hlac_3207"/>
<dbReference type="RefSeq" id="WP_014053199.1">
    <property type="nucleotide sequence ID" value="NC_012028.1"/>
</dbReference>
<organism evidence="1 2">
    <name type="scientific">Halorubrum lacusprofundi (strain ATCC 49239 / DSM 5036 / JCM 8891 / ACAM 34)</name>
    <dbReference type="NCBI Taxonomy" id="416348"/>
    <lineage>
        <taxon>Archaea</taxon>
        <taxon>Methanobacteriati</taxon>
        <taxon>Methanobacteriota</taxon>
        <taxon>Stenosarchaea group</taxon>
        <taxon>Halobacteria</taxon>
        <taxon>Halobacteriales</taxon>
        <taxon>Haloferacaceae</taxon>
        <taxon>Halorubrum</taxon>
    </lineage>
</organism>
<dbReference type="EMBL" id="CP001366">
    <property type="protein sequence ID" value="ACM58741.1"/>
    <property type="molecule type" value="Genomic_DNA"/>
</dbReference>
<dbReference type="HOGENOM" id="CLU_1623411_0_0_2"/>
<dbReference type="AlphaFoldDB" id="B9LVM8"/>
<dbReference type="GeneID" id="7399334"/>
<evidence type="ECO:0000313" key="1">
    <source>
        <dbReference type="EMBL" id="ACM58741.1"/>
    </source>
</evidence>
<name>B9LVM8_HALLT</name>
<gene>
    <name evidence="1" type="ordered locus">Hlac_3207</name>
</gene>
<evidence type="ECO:0000313" key="2">
    <source>
        <dbReference type="Proteomes" id="UP000000740"/>
    </source>
</evidence>
<dbReference type="Proteomes" id="UP000000740">
    <property type="component" value="Chromosome 2"/>
</dbReference>
<sequence>MTCPPKLADLNRTVIEAIPVDRSNGWWTGLVRDRYTPTGELRLRLERYPPGNPKNRPEHIWRIRTDFWETEREAVKIFERKGGKKPSGVLPISDFYTVKEELPIREDGSRRVSLVRIEKKWGQASDRLYHWDPEDDSVKQKWTVGKQWNRLSNLATRELEGFQ</sequence>
<protein>
    <submittedName>
        <fullName evidence="1">Uncharacterized protein</fullName>
    </submittedName>
</protein>
<proteinExistence type="predicted"/>
<dbReference type="eggNOG" id="arCOG12051">
    <property type="taxonomic scope" value="Archaea"/>
</dbReference>
<keyword evidence="2" id="KW-1185">Reference proteome</keyword>
<reference evidence="1 2" key="1">
    <citation type="journal article" date="2016" name="Stand. Genomic Sci.">
        <title>Complete genome sequence of the Antarctic Halorubrum lacusprofundi type strain ACAM 34.</title>
        <authorList>
            <person name="Anderson I.J."/>
            <person name="DasSarma P."/>
            <person name="Lucas S."/>
            <person name="Copeland A."/>
            <person name="Lapidus A."/>
            <person name="Del Rio T.G."/>
            <person name="Tice H."/>
            <person name="Dalin E."/>
            <person name="Bruce D.C."/>
            <person name="Goodwin L."/>
            <person name="Pitluck S."/>
            <person name="Sims D."/>
            <person name="Brettin T.S."/>
            <person name="Detter J.C."/>
            <person name="Han C.S."/>
            <person name="Larimer F."/>
            <person name="Hauser L."/>
            <person name="Land M."/>
            <person name="Ivanova N."/>
            <person name="Richardson P."/>
            <person name="Cavicchioli R."/>
            <person name="DasSarma S."/>
            <person name="Woese C.R."/>
            <person name="Kyrpides N.C."/>
        </authorList>
    </citation>
    <scope>NUCLEOTIDE SEQUENCE [LARGE SCALE GENOMIC DNA]</scope>
    <source>
        <strain evidence="2">ATCC 49239 / DSM 5036 / JCM 8891 / ACAM 34</strain>
    </source>
</reference>
<accession>B9LVM8</accession>